<proteinExistence type="predicted"/>
<dbReference type="PANTHER" id="PTHR12526">
    <property type="entry name" value="GLYCOSYLTRANSFERASE"/>
    <property type="match status" value="1"/>
</dbReference>
<accession>A0A1G2DJE0</accession>
<organism evidence="2 3">
    <name type="scientific">Candidatus Lloydbacteria bacterium RIFCSPHIGHO2_02_FULL_54_17</name>
    <dbReference type="NCBI Taxonomy" id="1798664"/>
    <lineage>
        <taxon>Bacteria</taxon>
        <taxon>Candidatus Lloydiibacteriota</taxon>
    </lineage>
</organism>
<dbReference type="AlphaFoldDB" id="A0A1G2DJE0"/>
<sequence>MINIMKICYFGDYNLDYSRTRVILRGLEECGIPVVHCNARERGLAKYWKLWRAHRALRGSYDMLFVGLGDARAMPIFARLITGGPVVWEPLYSLYDNWVFDRKLASPHSLKAYYYRLLDWLGCKASDLIILDTNTNCEYFRETFGVPKQKLARVLVGADTSVFLPLSKIAETGKFEVEFHGKYIPVQGTDVIIRAAKLLEGDNVHVTMIGGGQALGETKALAETLGVNNVTFLPFLPQQEVVGYIRNADVCMGLVGDVPRVVRAIPNKMYEAAAMARVSINVDSPALREVFTPGVDSVGVKQGDPEDLARAIRELKAGGKAEAMGKSAYTTFVRTSTPKLVGEELLAALARVAPKQ</sequence>
<dbReference type="Gene3D" id="3.40.50.2000">
    <property type="entry name" value="Glycogen Phosphorylase B"/>
    <property type="match status" value="2"/>
</dbReference>
<reference evidence="2 3" key="1">
    <citation type="journal article" date="2016" name="Nat. Commun.">
        <title>Thousands of microbial genomes shed light on interconnected biogeochemical processes in an aquifer system.</title>
        <authorList>
            <person name="Anantharaman K."/>
            <person name="Brown C.T."/>
            <person name="Hug L.A."/>
            <person name="Sharon I."/>
            <person name="Castelle C.J."/>
            <person name="Probst A.J."/>
            <person name="Thomas B.C."/>
            <person name="Singh A."/>
            <person name="Wilkins M.J."/>
            <person name="Karaoz U."/>
            <person name="Brodie E.L."/>
            <person name="Williams K.H."/>
            <person name="Hubbard S.S."/>
            <person name="Banfield J.F."/>
        </authorList>
    </citation>
    <scope>NUCLEOTIDE SEQUENCE [LARGE SCALE GENOMIC DNA]</scope>
</reference>
<dbReference type="InterPro" id="IPR001296">
    <property type="entry name" value="Glyco_trans_1"/>
</dbReference>
<protein>
    <recommendedName>
        <fullName evidence="1">Glycosyl transferase family 1 domain-containing protein</fullName>
    </recommendedName>
</protein>
<evidence type="ECO:0000313" key="3">
    <source>
        <dbReference type="Proteomes" id="UP000178636"/>
    </source>
</evidence>
<dbReference type="STRING" id="1798664.A3C93_01285"/>
<dbReference type="Proteomes" id="UP000178636">
    <property type="component" value="Unassembled WGS sequence"/>
</dbReference>
<dbReference type="SUPFAM" id="SSF53756">
    <property type="entry name" value="UDP-Glycosyltransferase/glycogen phosphorylase"/>
    <property type="match status" value="1"/>
</dbReference>
<dbReference type="EMBL" id="MHLO01000001">
    <property type="protein sequence ID" value="OGZ13633.1"/>
    <property type="molecule type" value="Genomic_DNA"/>
</dbReference>
<dbReference type="Pfam" id="PF00534">
    <property type="entry name" value="Glycos_transf_1"/>
    <property type="match status" value="1"/>
</dbReference>
<evidence type="ECO:0000313" key="2">
    <source>
        <dbReference type="EMBL" id="OGZ13633.1"/>
    </source>
</evidence>
<gene>
    <name evidence="2" type="ORF">A3C93_01285</name>
</gene>
<comment type="caution">
    <text evidence="2">The sequence shown here is derived from an EMBL/GenBank/DDBJ whole genome shotgun (WGS) entry which is preliminary data.</text>
</comment>
<name>A0A1G2DJE0_9BACT</name>
<feature type="domain" description="Glycosyl transferase family 1" evidence="1">
    <location>
        <begin position="173"/>
        <end position="329"/>
    </location>
</feature>
<evidence type="ECO:0000259" key="1">
    <source>
        <dbReference type="Pfam" id="PF00534"/>
    </source>
</evidence>